<dbReference type="SUPFAM" id="SSF53649">
    <property type="entry name" value="Alkaline phosphatase-like"/>
    <property type="match status" value="1"/>
</dbReference>
<evidence type="ECO:0000256" key="2">
    <source>
        <dbReference type="ARBA" id="ARBA00022723"/>
    </source>
</evidence>
<dbReference type="RefSeq" id="WP_253335348.1">
    <property type="nucleotide sequence ID" value="NZ_JAMYXC010000319.1"/>
</dbReference>
<feature type="domain" description="Sulfatase N-terminal" evidence="6">
    <location>
        <begin position="5"/>
        <end position="341"/>
    </location>
</feature>
<keyword evidence="2" id="KW-0479">Metal-binding</keyword>
<evidence type="ECO:0000256" key="5">
    <source>
        <dbReference type="SAM" id="MobiDB-lite"/>
    </source>
</evidence>
<dbReference type="PROSITE" id="PS00523">
    <property type="entry name" value="SULFATASE_1"/>
    <property type="match status" value="1"/>
</dbReference>
<dbReference type="GO" id="GO:0046872">
    <property type="term" value="F:metal ion binding"/>
    <property type="evidence" value="ECO:0007669"/>
    <property type="project" value="UniProtKB-KW"/>
</dbReference>
<organism evidence="7 8">
    <name type="scientific">Limimaricola litoreus</name>
    <dbReference type="NCBI Taxonomy" id="2955316"/>
    <lineage>
        <taxon>Bacteria</taxon>
        <taxon>Pseudomonadati</taxon>
        <taxon>Pseudomonadota</taxon>
        <taxon>Alphaproteobacteria</taxon>
        <taxon>Rhodobacterales</taxon>
        <taxon>Paracoccaceae</taxon>
        <taxon>Limimaricola</taxon>
    </lineage>
</organism>
<keyword evidence="4" id="KW-0106">Calcium</keyword>
<dbReference type="GO" id="GO:0004065">
    <property type="term" value="F:arylsulfatase activity"/>
    <property type="evidence" value="ECO:0007669"/>
    <property type="project" value="TreeGrafter"/>
</dbReference>
<dbReference type="InterPro" id="IPR000917">
    <property type="entry name" value="Sulfatase_N"/>
</dbReference>
<sequence length="484" mass="54294">MSRTPDILVIVSDDQGTWAMAHAGTFELDTPNLDRLAEMGKRFDALYCVSPVCSPARASILTGRIPSAHGVHDWLAAGNSTLERAYHRLLIDYLDGFETYPEILAHAGYRCGLSGKWHLGKTEEPHRGFDFWQAFPTGGGSYRDPKIVDGRRMTDREGYLTEIITDNALEFLRAQDGARPWYLSVHYTAPHSPWALDEHEPEDVAAFWPECDFPSLPRDPMHPDIYDPAAYPETPERRREILSGYAAAIRGMDRQIGRLLDHLEAEGRLEDTFILFTSDNGMNMGHHGIYGKGNGTDPINLFETSVRVPGIAAWPGRIAPGRLTGIYSHYDILPTLLGLANLPDRVPEGLPGRDLSEVLLAEAPEEDGFAVVFDEYGPHRMIRQGRWKYIHRADPEACELYDLETDPGETRNLAALPEQAATRARLTRDLEDWFARYRDPARDGFDRPVRGGGQIDHCTAPRTDLPPYRLHDGRPACPPFRGST</sequence>
<evidence type="ECO:0000313" key="8">
    <source>
        <dbReference type="Proteomes" id="UP001139477"/>
    </source>
</evidence>
<dbReference type="PANTHER" id="PTHR42693">
    <property type="entry name" value="ARYLSULFATASE FAMILY MEMBER"/>
    <property type="match status" value="1"/>
</dbReference>
<dbReference type="InterPro" id="IPR017850">
    <property type="entry name" value="Alkaline_phosphatase_core_sf"/>
</dbReference>
<gene>
    <name evidence="7" type="ORF">NHG85_19185</name>
</gene>
<dbReference type="InterPro" id="IPR050738">
    <property type="entry name" value="Sulfatase"/>
</dbReference>
<feature type="region of interest" description="Disordered" evidence="5">
    <location>
        <begin position="445"/>
        <end position="484"/>
    </location>
</feature>
<proteinExistence type="inferred from homology"/>
<dbReference type="Pfam" id="PF00884">
    <property type="entry name" value="Sulfatase"/>
    <property type="match status" value="1"/>
</dbReference>
<reference evidence="7" key="1">
    <citation type="submission" date="2022-06" db="EMBL/GenBank/DDBJ databases">
        <title>Limimaricola sediminis sp. nov., isolated from an intertidal sediment.</title>
        <authorList>
            <person name="Shao X."/>
        </authorList>
    </citation>
    <scope>NUCLEOTIDE SEQUENCE</scope>
    <source>
        <strain evidence="7">ASW11-118</strain>
    </source>
</reference>
<keyword evidence="3 7" id="KW-0378">Hydrolase</keyword>
<name>A0A9X2FY59_9RHOB</name>
<comment type="caution">
    <text evidence="7">The sequence shown here is derived from an EMBL/GenBank/DDBJ whole genome shotgun (WGS) entry which is preliminary data.</text>
</comment>
<evidence type="ECO:0000259" key="6">
    <source>
        <dbReference type="Pfam" id="PF00884"/>
    </source>
</evidence>
<dbReference type="EMBL" id="JAMYXC010000319">
    <property type="protein sequence ID" value="MCP1170631.1"/>
    <property type="molecule type" value="Genomic_DNA"/>
</dbReference>
<evidence type="ECO:0000256" key="1">
    <source>
        <dbReference type="ARBA" id="ARBA00008779"/>
    </source>
</evidence>
<protein>
    <submittedName>
        <fullName evidence="7">Sulfatase-like hydrolase/transferase</fullName>
    </submittedName>
</protein>
<dbReference type="AlphaFoldDB" id="A0A9X2FY59"/>
<evidence type="ECO:0000313" key="7">
    <source>
        <dbReference type="EMBL" id="MCP1170631.1"/>
    </source>
</evidence>
<comment type="similarity">
    <text evidence="1">Belongs to the sulfatase family.</text>
</comment>
<evidence type="ECO:0000256" key="3">
    <source>
        <dbReference type="ARBA" id="ARBA00022801"/>
    </source>
</evidence>
<evidence type="ECO:0000256" key="4">
    <source>
        <dbReference type="ARBA" id="ARBA00022837"/>
    </source>
</evidence>
<keyword evidence="8" id="KW-1185">Reference proteome</keyword>
<dbReference type="PANTHER" id="PTHR42693:SF53">
    <property type="entry name" value="ENDO-4-O-SULFATASE"/>
    <property type="match status" value="1"/>
</dbReference>
<accession>A0A9X2FY59</accession>
<dbReference type="Gene3D" id="3.40.720.10">
    <property type="entry name" value="Alkaline Phosphatase, subunit A"/>
    <property type="match status" value="1"/>
</dbReference>
<dbReference type="Proteomes" id="UP001139477">
    <property type="component" value="Unassembled WGS sequence"/>
</dbReference>
<dbReference type="InterPro" id="IPR024607">
    <property type="entry name" value="Sulfatase_CS"/>
</dbReference>